<dbReference type="InterPro" id="IPR013320">
    <property type="entry name" value="ConA-like_dom_sf"/>
</dbReference>
<dbReference type="EMBL" id="CAJNOE010000393">
    <property type="protein sequence ID" value="CAF1191644.1"/>
    <property type="molecule type" value="Genomic_DNA"/>
</dbReference>
<name>A0A814VPB2_9BILA</name>
<feature type="compositionally biased region" description="Polar residues" evidence="1">
    <location>
        <begin position="49"/>
        <end position="64"/>
    </location>
</feature>
<dbReference type="Pfam" id="PF13385">
    <property type="entry name" value="Laminin_G_3"/>
    <property type="match status" value="2"/>
</dbReference>
<feature type="region of interest" description="Disordered" evidence="1">
    <location>
        <begin position="49"/>
        <end position="75"/>
    </location>
</feature>
<evidence type="ECO:0000256" key="1">
    <source>
        <dbReference type="SAM" id="MobiDB-lite"/>
    </source>
</evidence>
<dbReference type="SUPFAM" id="SSF49899">
    <property type="entry name" value="Concanavalin A-like lectins/glucanases"/>
    <property type="match status" value="2"/>
</dbReference>
<dbReference type="PANTHER" id="PTHR47635:SF2">
    <property type="entry name" value="LAMG-LIKE JELLYROLL FOLD DOMAIN-CONTAINING PROTEIN"/>
    <property type="match status" value="1"/>
</dbReference>
<accession>A0A814VPB2</accession>
<keyword evidence="2" id="KW-1133">Transmembrane helix</keyword>
<dbReference type="PANTHER" id="PTHR47635">
    <property type="entry name" value="CUB DOMAIN-CONTAINING PROTEIN"/>
    <property type="match status" value="1"/>
</dbReference>
<dbReference type="Proteomes" id="UP000663891">
    <property type="component" value="Unassembled WGS sequence"/>
</dbReference>
<organism evidence="3 7">
    <name type="scientific">Adineta steineri</name>
    <dbReference type="NCBI Taxonomy" id="433720"/>
    <lineage>
        <taxon>Eukaryota</taxon>
        <taxon>Metazoa</taxon>
        <taxon>Spiralia</taxon>
        <taxon>Gnathifera</taxon>
        <taxon>Rotifera</taxon>
        <taxon>Eurotatoria</taxon>
        <taxon>Bdelloidea</taxon>
        <taxon>Adinetida</taxon>
        <taxon>Adinetidae</taxon>
        <taxon>Adineta</taxon>
    </lineage>
</organism>
<dbReference type="EMBL" id="CAJOAY010000614">
    <property type="protein sequence ID" value="CAF3703105.1"/>
    <property type="molecule type" value="Genomic_DNA"/>
</dbReference>
<evidence type="ECO:0008006" key="8">
    <source>
        <dbReference type="Google" id="ProtNLM"/>
    </source>
</evidence>
<proteinExistence type="predicted"/>
<feature type="transmembrane region" description="Helical" evidence="2">
    <location>
        <begin position="121"/>
        <end position="147"/>
    </location>
</feature>
<gene>
    <name evidence="3" type="ORF">IZO911_LOCUS28078</name>
    <name evidence="6" type="ORF">KXQ929_LOCUS11869</name>
    <name evidence="5" type="ORF">OKA104_LOCUS12640</name>
    <name evidence="4" type="ORF">VCS650_LOCUS34355</name>
</gene>
<dbReference type="Proteomes" id="UP000663868">
    <property type="component" value="Unassembled WGS sequence"/>
</dbReference>
<dbReference type="EMBL" id="CAJOBB010000596">
    <property type="protein sequence ID" value="CAF3712982.1"/>
    <property type="molecule type" value="Genomic_DNA"/>
</dbReference>
<evidence type="ECO:0000313" key="4">
    <source>
        <dbReference type="EMBL" id="CAF1361835.1"/>
    </source>
</evidence>
<dbReference type="EMBL" id="CAJNON010000717">
    <property type="protein sequence ID" value="CAF1361835.1"/>
    <property type="molecule type" value="Genomic_DNA"/>
</dbReference>
<sequence>MNTVKTVGNDTRARIVFVPRHSSRTNVQKIKVSDKQEQLPSITNISELPSFSSKNITPNETTEQNSHESISKPKTDRLLSSNAVGSVSPPTESTCNLKTIKDLSSHGFKNWLSRLTPKQKLLLKIIIPAIIISSIVLIIILPVYFYVINPHLESSFANITVSACSKTTCIGKETPYHSSIITALYPFDGNYEDIIGYNTGIPTNSPYFSTGYVSQAVYFTYGSQQFIQIPNINLTEQSFTLQVWLYPYSISSTNDLAIFGQCDSNSKCLSLSLRSARFALSFDSMNTSNIVLMGSSVITSGWVHVTVVYDITLFQQRIYVNGRIDAVSNNIVNPFQTISSVSTTTVAKTSSFAYGTSYYAGRIDHLTISAGVVRTTCQILNDASLVVYYPFNTTTTTWNDYSVNLCNGIASGVTLSEGRVDQAISFQSSTSYFQSQCFPKMRNIDTSFSISLWINPTSLTSGGSLVHISTNTTGTLYCYDLLAFTTTGALVLQWMPSTTTVSSTLGPVISINTWTHIAVVYNSNNGIRLFINGEFSTSSSNTGSFNIYDSNSPQYITLGNVGSLGPASWVTCISGSISYASGPFSGAIDEFRLYNRELDSQEICVLANP</sequence>
<evidence type="ECO:0000313" key="5">
    <source>
        <dbReference type="EMBL" id="CAF3703105.1"/>
    </source>
</evidence>
<keyword evidence="2" id="KW-0472">Membrane</keyword>
<comment type="caution">
    <text evidence="3">The sequence shown here is derived from an EMBL/GenBank/DDBJ whole genome shotgun (WGS) entry which is preliminary data.</text>
</comment>
<evidence type="ECO:0000313" key="6">
    <source>
        <dbReference type="EMBL" id="CAF3712982.1"/>
    </source>
</evidence>
<evidence type="ECO:0000256" key="2">
    <source>
        <dbReference type="SAM" id="Phobius"/>
    </source>
</evidence>
<dbReference type="OrthoDB" id="536211at2759"/>
<reference evidence="3" key="1">
    <citation type="submission" date="2021-02" db="EMBL/GenBank/DDBJ databases">
        <authorList>
            <person name="Nowell W R."/>
        </authorList>
    </citation>
    <scope>NUCLEOTIDE SEQUENCE</scope>
</reference>
<evidence type="ECO:0000313" key="7">
    <source>
        <dbReference type="Proteomes" id="UP000663860"/>
    </source>
</evidence>
<dbReference type="Proteomes" id="UP000663860">
    <property type="component" value="Unassembled WGS sequence"/>
</dbReference>
<feature type="compositionally biased region" description="Basic and acidic residues" evidence="1">
    <location>
        <begin position="65"/>
        <end position="75"/>
    </location>
</feature>
<protein>
    <recommendedName>
        <fullName evidence="8">LamG-like jellyroll fold domain-containing protein</fullName>
    </recommendedName>
</protein>
<keyword evidence="2" id="KW-0812">Transmembrane</keyword>
<dbReference type="Gene3D" id="2.60.120.200">
    <property type="match status" value="2"/>
</dbReference>
<dbReference type="AlphaFoldDB" id="A0A814VPB2"/>
<evidence type="ECO:0000313" key="3">
    <source>
        <dbReference type="EMBL" id="CAF1191644.1"/>
    </source>
</evidence>
<dbReference type="Proteomes" id="UP000663881">
    <property type="component" value="Unassembled WGS sequence"/>
</dbReference>